<name>A0A1Y2DZZ5_9PEZI</name>
<feature type="region of interest" description="Disordered" evidence="1">
    <location>
        <begin position="1"/>
        <end position="76"/>
    </location>
</feature>
<sequence>MAEKSVELPGDFPFIKVDGKPDGTANDVGSAGRSMGSHSSTAVTKSKVNGTVDGTTETHVTASISSGGESRSSINEESVNAHVVDADAAGVTEVQDDDQQAVASIVSGLSELPNKKKKKRSKRPGKSTRKISGFEPNFADVPVTPDEYKEERGIYASHVPFPERIEQCIQRYRARRRWDCTRNFIFDRYLLLGGIDSTQRQFTGMDTDTIKLSTADEIRQMTARDVIHYGTAGSKFYDIDDHEQWDVDFVGVVKGFLSREVPQVCPRGGDSNANNKEAASLVTNFLNYIMMHDVCPEYKSQLMQAREICHVAPTEIRHANELFVELPGSFNAAARFLFCEGGIYRLNEPTQEPAAVDKTSKPDGDMEEDESHAEESYPFTQFIRFRLTVLDKIPDPKLKDIITKGEPTQIRIISTKTETYQVVDIERIKKSHKKTLEKLLDEMGYGGKVKPAGLLVLCPSIIEHAYSNLPRPEEVDFSKHLTESFFIDDDMLAKFKKGMRMKLVICELNIGLSFIKDCIDITVSFDTFLPQSLMHGWKDPVENERPAPSVENPNAEEKAMDPSVKEETVNSGVETKALSTLPTVEKE</sequence>
<evidence type="ECO:0000313" key="3">
    <source>
        <dbReference type="Proteomes" id="UP000193689"/>
    </source>
</evidence>
<evidence type="ECO:0000313" key="2">
    <source>
        <dbReference type="EMBL" id="ORY64799.1"/>
    </source>
</evidence>
<dbReference type="RefSeq" id="XP_040715952.1">
    <property type="nucleotide sequence ID" value="XM_040863728.1"/>
</dbReference>
<reference evidence="2 3" key="1">
    <citation type="submission" date="2016-07" db="EMBL/GenBank/DDBJ databases">
        <title>Pervasive Adenine N6-methylation of Active Genes in Fungi.</title>
        <authorList>
            <consortium name="DOE Joint Genome Institute"/>
            <person name="Mondo S.J."/>
            <person name="Dannebaum R.O."/>
            <person name="Kuo R.C."/>
            <person name="Labutti K."/>
            <person name="Haridas S."/>
            <person name="Kuo A."/>
            <person name="Salamov A."/>
            <person name="Ahrendt S.R."/>
            <person name="Lipzen A."/>
            <person name="Sullivan W."/>
            <person name="Andreopoulos W.B."/>
            <person name="Clum A."/>
            <person name="Lindquist E."/>
            <person name="Daum C."/>
            <person name="Ramamoorthy G.K."/>
            <person name="Gryganskyi A."/>
            <person name="Culley D."/>
            <person name="Magnuson J.K."/>
            <person name="James T.Y."/>
            <person name="O'Malley M.A."/>
            <person name="Stajich J.E."/>
            <person name="Spatafora J.W."/>
            <person name="Visel A."/>
            <person name="Grigoriev I.V."/>
        </authorList>
    </citation>
    <scope>NUCLEOTIDE SEQUENCE [LARGE SCALE GENOMIC DNA]</scope>
    <source>
        <strain evidence="2 3">CBS 129021</strain>
    </source>
</reference>
<feature type="compositionally biased region" description="Basic and acidic residues" evidence="1">
    <location>
        <begin position="555"/>
        <end position="568"/>
    </location>
</feature>
<feature type="region of interest" description="Disordered" evidence="1">
    <location>
        <begin position="350"/>
        <end position="373"/>
    </location>
</feature>
<accession>A0A1Y2DZZ5</accession>
<keyword evidence="3" id="KW-1185">Reference proteome</keyword>
<dbReference type="STRING" id="1141098.A0A1Y2DZZ5"/>
<feature type="compositionally biased region" description="Polar residues" evidence="1">
    <location>
        <begin position="569"/>
        <end position="587"/>
    </location>
</feature>
<organism evidence="2 3">
    <name type="scientific">Pseudomassariella vexata</name>
    <dbReference type="NCBI Taxonomy" id="1141098"/>
    <lineage>
        <taxon>Eukaryota</taxon>
        <taxon>Fungi</taxon>
        <taxon>Dikarya</taxon>
        <taxon>Ascomycota</taxon>
        <taxon>Pezizomycotina</taxon>
        <taxon>Sordariomycetes</taxon>
        <taxon>Xylariomycetidae</taxon>
        <taxon>Amphisphaeriales</taxon>
        <taxon>Pseudomassariaceae</taxon>
        <taxon>Pseudomassariella</taxon>
    </lineage>
</organism>
<evidence type="ECO:0000256" key="1">
    <source>
        <dbReference type="SAM" id="MobiDB-lite"/>
    </source>
</evidence>
<dbReference type="Proteomes" id="UP000193689">
    <property type="component" value="Unassembled WGS sequence"/>
</dbReference>
<dbReference type="OrthoDB" id="435402at2759"/>
<dbReference type="GO" id="GO:0031047">
    <property type="term" value="P:regulatory ncRNA-mediated gene silencing"/>
    <property type="evidence" value="ECO:0007669"/>
    <property type="project" value="InterPro"/>
</dbReference>
<dbReference type="Pfam" id="PF09692">
    <property type="entry name" value="Arb1"/>
    <property type="match status" value="1"/>
</dbReference>
<feature type="region of interest" description="Disordered" evidence="1">
    <location>
        <begin position="108"/>
        <end position="138"/>
    </location>
</feature>
<feature type="region of interest" description="Disordered" evidence="1">
    <location>
        <begin position="537"/>
        <end position="587"/>
    </location>
</feature>
<feature type="compositionally biased region" description="Basic residues" evidence="1">
    <location>
        <begin position="115"/>
        <end position="129"/>
    </location>
</feature>
<proteinExistence type="predicted"/>
<protein>
    <submittedName>
        <fullName evidence="2">Argonaute siRNA chaperone complex subunit Arb1-domain-containing protein</fullName>
    </submittedName>
</protein>
<comment type="caution">
    <text evidence="2">The sequence shown here is derived from an EMBL/GenBank/DDBJ whole genome shotgun (WGS) entry which is preliminary data.</text>
</comment>
<feature type="compositionally biased region" description="Polar residues" evidence="1">
    <location>
        <begin position="36"/>
        <end position="62"/>
    </location>
</feature>
<dbReference type="EMBL" id="MCFJ01000006">
    <property type="protein sequence ID" value="ORY64799.1"/>
    <property type="molecule type" value="Genomic_DNA"/>
</dbReference>
<dbReference type="GO" id="GO:0033167">
    <property type="term" value="C:ARC complex"/>
    <property type="evidence" value="ECO:0007669"/>
    <property type="project" value="InterPro"/>
</dbReference>
<dbReference type="InterPro" id="IPR018606">
    <property type="entry name" value="Arb1"/>
</dbReference>
<gene>
    <name evidence="2" type="ORF">BCR38DRAFT_484279</name>
</gene>
<feature type="compositionally biased region" description="Low complexity" evidence="1">
    <location>
        <begin position="63"/>
        <end position="76"/>
    </location>
</feature>
<dbReference type="GeneID" id="63779940"/>
<dbReference type="InParanoid" id="A0A1Y2DZZ5"/>
<dbReference type="AlphaFoldDB" id="A0A1Y2DZZ5"/>